<reference evidence="1 2" key="1">
    <citation type="submission" date="2017-12" db="EMBL/GenBank/DDBJ databases">
        <authorList>
            <person name="Pombert J.-F."/>
            <person name="Haag K.L."/>
            <person name="Ebert D."/>
        </authorList>
    </citation>
    <scope>NUCLEOTIDE SEQUENCE [LARGE SCALE GENOMIC DNA]</scope>
    <source>
        <strain evidence="1">BE-OM-2</strain>
    </source>
</reference>
<dbReference type="VEuPathDB" id="MicrosporidiaDB:CWI36_0769p0030"/>
<dbReference type="VEuPathDB" id="MicrosporidiaDB:CWI39_0992p0010"/>
<organism evidence="1 2">
    <name type="scientific">Hamiltosporidium magnivora</name>
    <dbReference type="NCBI Taxonomy" id="148818"/>
    <lineage>
        <taxon>Eukaryota</taxon>
        <taxon>Fungi</taxon>
        <taxon>Fungi incertae sedis</taxon>
        <taxon>Microsporidia</taxon>
        <taxon>Dubosqiidae</taxon>
        <taxon>Hamiltosporidium</taxon>
    </lineage>
</organism>
<dbReference type="AlphaFoldDB" id="A0A4V2JVP3"/>
<accession>A0A4V2JVP3</accession>
<proteinExistence type="predicted"/>
<name>A0A4V2JVP3_9MICR</name>
<dbReference type="Proteomes" id="UP000291404">
    <property type="component" value="Unassembled WGS sequence"/>
</dbReference>
<dbReference type="EMBL" id="PITI01000769">
    <property type="protein sequence ID" value="TBU04392.1"/>
    <property type="molecule type" value="Genomic_DNA"/>
</dbReference>
<keyword evidence="2" id="KW-1185">Reference proteome</keyword>
<evidence type="ECO:0000313" key="1">
    <source>
        <dbReference type="EMBL" id="TBU04392.1"/>
    </source>
</evidence>
<protein>
    <submittedName>
        <fullName evidence="1">Uncharacterized protein</fullName>
    </submittedName>
</protein>
<gene>
    <name evidence="1" type="ORF">CWI36_0769p0030</name>
</gene>
<evidence type="ECO:0000313" key="2">
    <source>
        <dbReference type="Proteomes" id="UP000291404"/>
    </source>
</evidence>
<comment type="caution">
    <text evidence="1">The sequence shown here is derived from an EMBL/GenBank/DDBJ whole genome shotgun (WGS) entry which is preliminary data.</text>
</comment>
<sequence length="186" mass="21523">MKIPDAYTSFSQIDISLSLQNRVGAFDIFILDKKKNKIILIEVGITFQDSFQIVETEKLRKYDFLANELGLIYKFGVEIIPYVMIWDVIVTKYHKSHFKRLEVPMKVEPYIPSIIPKKMTVEAIFFDQLRGLSSMGVIERAEMHVEPTTHLKQASKDKMEELTKHINEESDLEDETIVVKEVKGGL</sequence>